<dbReference type="Pfam" id="PF00067">
    <property type="entry name" value="p450"/>
    <property type="match status" value="1"/>
</dbReference>
<keyword evidence="2" id="KW-0560">Oxidoreductase</keyword>
<dbReference type="Gene3D" id="1.10.630.10">
    <property type="entry name" value="Cytochrome P450"/>
    <property type="match status" value="1"/>
</dbReference>
<dbReference type="PANTHER" id="PTHR46696:SF1">
    <property type="entry name" value="CYTOCHROME P450 YJIB-RELATED"/>
    <property type="match status" value="1"/>
</dbReference>
<reference evidence="4" key="1">
    <citation type="submission" date="2016-04" db="EMBL/GenBank/DDBJ databases">
        <authorList>
            <person name="Evans L.H."/>
            <person name="Alamgir A."/>
            <person name="Owens N."/>
            <person name="Weber N.D."/>
            <person name="Virtaneva K."/>
            <person name="Barbian K."/>
            <person name="Babar A."/>
            <person name="Rosenke K."/>
        </authorList>
    </citation>
    <scope>NUCLEOTIDE SEQUENCE</scope>
    <source>
        <strain evidence="4">Nono1</strain>
    </source>
</reference>
<feature type="region of interest" description="Disordered" evidence="3">
    <location>
        <begin position="1"/>
        <end position="52"/>
    </location>
</feature>
<dbReference type="GO" id="GO:0020037">
    <property type="term" value="F:heme binding"/>
    <property type="evidence" value="ECO:0007669"/>
    <property type="project" value="InterPro"/>
</dbReference>
<keyword evidence="2" id="KW-0349">Heme</keyword>
<organism evidence="4">
    <name type="scientific">Nonomuraea gerenzanensis</name>
    <dbReference type="NCBI Taxonomy" id="93944"/>
    <lineage>
        <taxon>Bacteria</taxon>
        <taxon>Bacillati</taxon>
        <taxon>Actinomycetota</taxon>
        <taxon>Actinomycetes</taxon>
        <taxon>Streptosporangiales</taxon>
        <taxon>Streptosporangiaceae</taxon>
        <taxon>Nonomuraea</taxon>
    </lineage>
</organism>
<dbReference type="PANTHER" id="PTHR46696">
    <property type="entry name" value="P450, PUTATIVE (EUROFUNG)-RELATED"/>
    <property type="match status" value="1"/>
</dbReference>
<accession>A0A1M4E7W6</accession>
<feature type="compositionally biased region" description="Gly residues" evidence="3">
    <location>
        <begin position="17"/>
        <end position="28"/>
    </location>
</feature>
<dbReference type="EMBL" id="LT559118">
    <property type="protein sequence ID" value="SBO94872.1"/>
    <property type="molecule type" value="Genomic_DNA"/>
</dbReference>
<dbReference type="InterPro" id="IPR017972">
    <property type="entry name" value="Cyt_P450_CS"/>
</dbReference>
<feature type="compositionally biased region" description="Basic and acidic residues" evidence="3">
    <location>
        <begin position="1"/>
        <end position="15"/>
    </location>
</feature>
<dbReference type="AlphaFoldDB" id="A0A1M4E7W6"/>
<protein>
    <recommendedName>
        <fullName evidence="5">Cytochrome P450</fullName>
    </recommendedName>
</protein>
<dbReference type="InterPro" id="IPR036396">
    <property type="entry name" value="Cyt_P450_sf"/>
</dbReference>
<dbReference type="PROSITE" id="PS00086">
    <property type="entry name" value="CYTOCHROME_P450"/>
    <property type="match status" value="1"/>
</dbReference>
<evidence type="ECO:0000256" key="2">
    <source>
        <dbReference type="RuleBase" id="RU000461"/>
    </source>
</evidence>
<dbReference type="GO" id="GO:0005506">
    <property type="term" value="F:iron ion binding"/>
    <property type="evidence" value="ECO:0007669"/>
    <property type="project" value="InterPro"/>
</dbReference>
<dbReference type="InterPro" id="IPR002397">
    <property type="entry name" value="Cyt_P450_B"/>
</dbReference>
<evidence type="ECO:0000256" key="3">
    <source>
        <dbReference type="SAM" id="MobiDB-lite"/>
    </source>
</evidence>
<evidence type="ECO:0000256" key="1">
    <source>
        <dbReference type="ARBA" id="ARBA00010617"/>
    </source>
</evidence>
<dbReference type="PRINTS" id="PR00359">
    <property type="entry name" value="BP450"/>
</dbReference>
<dbReference type="InterPro" id="IPR001128">
    <property type="entry name" value="Cyt_P450"/>
</dbReference>
<dbReference type="GO" id="GO:0016705">
    <property type="term" value="F:oxidoreductase activity, acting on paired donors, with incorporation or reduction of molecular oxygen"/>
    <property type="evidence" value="ECO:0007669"/>
    <property type="project" value="InterPro"/>
</dbReference>
<dbReference type="SUPFAM" id="SSF48264">
    <property type="entry name" value="Cytochrome P450"/>
    <property type="match status" value="1"/>
</dbReference>
<dbReference type="RefSeq" id="WP_225274287.1">
    <property type="nucleotide sequence ID" value="NZ_CP084058.1"/>
</dbReference>
<comment type="similarity">
    <text evidence="1 2">Belongs to the cytochrome P450 family.</text>
</comment>
<keyword evidence="2" id="KW-0408">Iron</keyword>
<name>A0A1M4E7W6_9ACTN</name>
<evidence type="ECO:0000313" key="4">
    <source>
        <dbReference type="EMBL" id="SBO94872.1"/>
    </source>
</evidence>
<dbReference type="CDD" id="cd00302">
    <property type="entry name" value="cytochrome_P450"/>
    <property type="match status" value="1"/>
</dbReference>
<evidence type="ECO:0008006" key="5">
    <source>
        <dbReference type="Google" id="ProtNLM"/>
    </source>
</evidence>
<proteinExistence type="inferred from homology"/>
<dbReference type="GO" id="GO:0004497">
    <property type="term" value="F:monooxygenase activity"/>
    <property type="evidence" value="ECO:0007669"/>
    <property type="project" value="UniProtKB-KW"/>
</dbReference>
<gene>
    <name evidence="4" type="ORF">BN4615_P4388</name>
</gene>
<keyword evidence="2" id="KW-0503">Monooxygenase</keyword>
<sequence>MSRYGGDARKIERPGTGRSGSGRSGGEALGSEAPGRERPGCPVQRADDGTWQVSGHAAARAVLRSEATVQAGLGVETVEKLPAKVRRPVLYRDGPEHREDRRQTARFFTPRRVDERYRGLMAEVADRQLAKLRAAGEAQLSELSFGMAIEVASAIIGLTSSRPGIRERLERFFPEKYGKPGLTSLHGIYWTIRQNVNWLRVYLADVRPAIRDHRREPRDDLISHLLDDGCSSAEVLGECLTFAAAGMVTTREFICVAAWHLFTDDELRARYRAADEPGRLAVLHEIVRLEPVVSRLRRRTTAAIELPGADGPVTVPAGALVEVLVDAANTDPDAVGEEPLAVRPGRALGEGAGAAALAFGDGPHKCPGSGIAILETDVFLTRLLAMEGVRMAAAPRVTFNNDIGGYEIRGLVVAVS</sequence>
<keyword evidence="2" id="KW-0479">Metal-binding</keyword>